<dbReference type="InterPro" id="IPR015424">
    <property type="entry name" value="PyrdxlP-dep_Trfase"/>
</dbReference>
<dbReference type="PANTHER" id="PTHR30244">
    <property type="entry name" value="TRANSAMINASE"/>
    <property type="match status" value="1"/>
</dbReference>
<keyword evidence="2" id="KW-0663">Pyridoxal phosphate</keyword>
<evidence type="ECO:0000313" key="3">
    <source>
        <dbReference type="EMBL" id="AUN99941.1"/>
    </source>
</evidence>
<keyword evidence="4" id="KW-1185">Reference proteome</keyword>
<dbReference type="Pfam" id="PF01041">
    <property type="entry name" value="DegT_DnrJ_EryC1"/>
    <property type="match status" value="1"/>
</dbReference>
<dbReference type="AlphaFoldDB" id="A0A2K9NWQ6"/>
<dbReference type="GO" id="GO:0030170">
    <property type="term" value="F:pyridoxal phosphate binding"/>
    <property type="evidence" value="ECO:0007669"/>
    <property type="project" value="TreeGrafter"/>
</dbReference>
<organism evidence="3 4">
    <name type="scientific">Bacteriovorax stolpii</name>
    <name type="common">Bdellovibrio stolpii</name>
    <dbReference type="NCBI Taxonomy" id="960"/>
    <lineage>
        <taxon>Bacteria</taxon>
        <taxon>Pseudomonadati</taxon>
        <taxon>Bdellovibrionota</taxon>
        <taxon>Bacteriovoracia</taxon>
        <taxon>Bacteriovoracales</taxon>
        <taxon>Bacteriovoracaceae</taxon>
        <taxon>Bacteriovorax</taxon>
    </lineage>
</organism>
<dbReference type="Proteomes" id="UP000235584">
    <property type="component" value="Chromosome"/>
</dbReference>
<dbReference type="PANTHER" id="PTHR30244:SF34">
    <property type="entry name" value="DTDP-4-AMINO-4,6-DIDEOXYGALACTOSE TRANSAMINASE"/>
    <property type="match status" value="1"/>
</dbReference>
<accession>A0A2K9NWQ6</accession>
<dbReference type="PIRSF" id="PIRSF000390">
    <property type="entry name" value="PLP_StrS"/>
    <property type="match status" value="1"/>
</dbReference>
<dbReference type="InterPro" id="IPR015421">
    <property type="entry name" value="PyrdxlP-dep_Trfase_major"/>
</dbReference>
<sequence length="369" mass="41559">MYYCDDLEIKAIERVLKTKKLFRYQGKDVETECSQFEKSFARYLNSKNSILLSSGTNALVNALFSLGITEGDEVLIPAYTFFATAAAALELKATPIVVNIDQHLSFDPVDLQHKVSDKTKALIAVHMDGYPCNMNALTDFCQTHNIALIEDCAQAVGGQYQNKKLGSFGVFGCFSFNVDKIISCGEGGALSVNDEELYQRAFLYHDTCNQFGVTHKDLYSIAKFSGKSMRASEIQGAMMNVQLDRLDTIIADLKIRKDFLDHRFSELGFEHIPTYDKNGECFTTTRLLCKDAAAVNAMVISLNNLGIKTNSPMLRPAHHIWQWHALLPKAQHKFDFLPTIDILSRILLVHVSLNETMEEWLEKIKRIHA</sequence>
<comment type="similarity">
    <text evidence="1 2">Belongs to the DegT/DnrJ/EryC1 family.</text>
</comment>
<dbReference type="EMBL" id="CP025704">
    <property type="protein sequence ID" value="AUN99941.1"/>
    <property type="molecule type" value="Genomic_DNA"/>
</dbReference>
<proteinExistence type="inferred from homology"/>
<dbReference type="RefSeq" id="WP_102245230.1">
    <property type="nucleotide sequence ID" value="NZ_CP025704.1"/>
</dbReference>
<reference evidence="3 4" key="1">
    <citation type="submission" date="2018-01" db="EMBL/GenBank/DDBJ databases">
        <title>Complete genome sequence of Bacteriovorax stolpii DSM12778.</title>
        <authorList>
            <person name="Tang B."/>
            <person name="Chang J."/>
        </authorList>
    </citation>
    <scope>NUCLEOTIDE SEQUENCE [LARGE SCALE GENOMIC DNA]</scope>
    <source>
        <strain evidence="3 4">DSM 12778</strain>
    </source>
</reference>
<dbReference type="Gene3D" id="3.90.1150.10">
    <property type="entry name" value="Aspartate Aminotransferase, domain 1"/>
    <property type="match status" value="1"/>
</dbReference>
<dbReference type="SUPFAM" id="SSF53383">
    <property type="entry name" value="PLP-dependent transferases"/>
    <property type="match status" value="1"/>
</dbReference>
<dbReference type="InterPro" id="IPR000653">
    <property type="entry name" value="DegT/StrS_aminotransferase"/>
</dbReference>
<dbReference type="Gene3D" id="3.40.640.10">
    <property type="entry name" value="Type I PLP-dependent aspartate aminotransferase-like (Major domain)"/>
    <property type="match status" value="1"/>
</dbReference>
<dbReference type="GO" id="GO:0008483">
    <property type="term" value="F:transaminase activity"/>
    <property type="evidence" value="ECO:0007669"/>
    <property type="project" value="TreeGrafter"/>
</dbReference>
<evidence type="ECO:0000256" key="1">
    <source>
        <dbReference type="ARBA" id="ARBA00037999"/>
    </source>
</evidence>
<dbReference type="InterPro" id="IPR015422">
    <property type="entry name" value="PyrdxlP-dep_Trfase_small"/>
</dbReference>
<evidence type="ECO:0000256" key="2">
    <source>
        <dbReference type="RuleBase" id="RU004508"/>
    </source>
</evidence>
<protein>
    <submittedName>
        <fullName evidence="3">Uncharacterized protein</fullName>
    </submittedName>
</protein>
<name>A0A2K9NWQ6_BACTC</name>
<evidence type="ECO:0000313" key="4">
    <source>
        <dbReference type="Proteomes" id="UP000235584"/>
    </source>
</evidence>
<dbReference type="GO" id="GO:0000271">
    <property type="term" value="P:polysaccharide biosynthetic process"/>
    <property type="evidence" value="ECO:0007669"/>
    <property type="project" value="TreeGrafter"/>
</dbReference>
<gene>
    <name evidence="3" type="ORF">C0V70_17880</name>
</gene>
<dbReference type="KEGG" id="bsto:C0V70_17880"/>